<feature type="region of interest" description="Disordered" evidence="2">
    <location>
        <begin position="288"/>
        <end position="330"/>
    </location>
</feature>
<evidence type="ECO:0000313" key="5">
    <source>
        <dbReference type="Proteomes" id="UP001303046"/>
    </source>
</evidence>
<evidence type="ECO:0000256" key="1">
    <source>
        <dbReference type="SAM" id="Coils"/>
    </source>
</evidence>
<dbReference type="PANTHER" id="PTHR47331">
    <property type="entry name" value="PHD-TYPE DOMAIN-CONTAINING PROTEIN"/>
    <property type="match status" value="1"/>
</dbReference>
<dbReference type="Proteomes" id="UP001303046">
    <property type="component" value="Unassembled WGS sequence"/>
</dbReference>
<organism evidence="4 5">
    <name type="scientific">Necator americanus</name>
    <name type="common">Human hookworm</name>
    <dbReference type="NCBI Taxonomy" id="51031"/>
    <lineage>
        <taxon>Eukaryota</taxon>
        <taxon>Metazoa</taxon>
        <taxon>Ecdysozoa</taxon>
        <taxon>Nematoda</taxon>
        <taxon>Chromadorea</taxon>
        <taxon>Rhabditida</taxon>
        <taxon>Rhabditina</taxon>
        <taxon>Rhabditomorpha</taxon>
        <taxon>Strongyloidea</taxon>
        <taxon>Ancylostomatidae</taxon>
        <taxon>Bunostominae</taxon>
        <taxon>Necator</taxon>
    </lineage>
</organism>
<dbReference type="PROSITE" id="PS50994">
    <property type="entry name" value="INTEGRASE"/>
    <property type="match status" value="1"/>
</dbReference>
<dbReference type="InterPro" id="IPR012337">
    <property type="entry name" value="RNaseH-like_sf"/>
</dbReference>
<dbReference type="Pfam" id="PF18701">
    <property type="entry name" value="DUF5641"/>
    <property type="match status" value="1"/>
</dbReference>
<dbReference type="InterPro" id="IPR040676">
    <property type="entry name" value="DUF5641"/>
</dbReference>
<keyword evidence="5" id="KW-1185">Reference proteome</keyword>
<accession>A0ABR1ENR6</accession>
<evidence type="ECO:0000313" key="4">
    <source>
        <dbReference type="EMBL" id="KAK6764309.1"/>
    </source>
</evidence>
<feature type="region of interest" description="Disordered" evidence="2">
    <location>
        <begin position="661"/>
        <end position="693"/>
    </location>
</feature>
<dbReference type="SUPFAM" id="SSF53098">
    <property type="entry name" value="Ribonuclease H-like"/>
    <property type="match status" value="1"/>
</dbReference>
<proteinExistence type="predicted"/>
<comment type="caution">
    <text evidence="4">The sequence shown here is derived from an EMBL/GenBank/DDBJ whole genome shotgun (WGS) entry which is preliminary data.</text>
</comment>
<sequence>MDVVSDLTTTAFLNMLRRFFARRGVPRSITSDNAPTFDLGNTILQESIQAARNDPSIIRELSNREIDWKHITPYAPWQGGFYERLIKTVKLSLYKTLGGSKVSLEELSTIVIESEALLNTRPLTYIAKDFNNDQISRPIDFLQREVQLSYPLGYFSSDLQDPDYLPPPEAISVNTKKQAVMTLETSCQLTENFWQIWRTQYLTALREKRTLEVTHKKGCSRIPKEGTLVLIYDSLQPRHLWKLEMVDNIPLNSEGKIREVVVRLPAQRLIKRPVNLLVPLELEDTENYREENLNRSESEPKESQDDNSTDGEAAMEPDERPNKTYNLRPRQKINYNEGTENVEGTANTNNIVNASTLLQISVLLLLGMTATATINEPAIRSLQCIQGGVHLKSSGGIPYEICADEYCVQIDNPKVNENEDDTMPSENYNSQFDRLSRIQETKDLEEAIGAAIATIQAQVKVPVALDKEWKHFEIQQICSETGGWEQITPINRFLRTASVTREKLLAATHQYLVLDSILRIKSKGSKASPVLDIKSENIRRTVEKALKNLDNNISDIECDLVLAERTVSTEKGGLVGIKNQLARIEQRLIAMTPNLQRLEHSPPLAPIEGTSKGDDAPGTSQEGPARLTEKEIDDDEYPALLCAETVKVQESTNTDKSIVMEPETSTGRKGPVMEKNNKTEPITAGTSSSSIKTKKKHLHVENTQDQAIQALEKDLDDLRFGFGYLSRRKLGEPLDGPPDGRCPGSVALLLSIIQYDIEAQTFHPAREMYKDLLLRLVTQYLRFNSRIASVLDFINSFIVQYRVAVRKELKHHGQRHG</sequence>
<feature type="coiled-coil region" evidence="1">
    <location>
        <begin position="539"/>
        <end position="566"/>
    </location>
</feature>
<evidence type="ECO:0000259" key="3">
    <source>
        <dbReference type="PROSITE" id="PS50994"/>
    </source>
</evidence>
<keyword evidence="1" id="KW-0175">Coiled coil</keyword>
<feature type="region of interest" description="Disordered" evidence="2">
    <location>
        <begin position="596"/>
        <end position="632"/>
    </location>
</feature>
<feature type="domain" description="Integrase catalytic" evidence="3">
    <location>
        <begin position="1"/>
        <end position="146"/>
    </location>
</feature>
<reference evidence="4 5" key="1">
    <citation type="submission" date="2023-08" db="EMBL/GenBank/DDBJ databases">
        <title>A Necator americanus chromosomal reference genome.</title>
        <authorList>
            <person name="Ilik V."/>
            <person name="Petrzelkova K.J."/>
            <person name="Pardy F."/>
            <person name="Fuh T."/>
            <person name="Niatou-Singa F.S."/>
            <person name="Gouil Q."/>
            <person name="Baker L."/>
            <person name="Ritchie M.E."/>
            <person name="Jex A.R."/>
            <person name="Gazzola D."/>
            <person name="Li H."/>
            <person name="Toshio Fujiwara R."/>
            <person name="Zhan B."/>
            <person name="Aroian R.V."/>
            <person name="Pafco B."/>
            <person name="Schwarz E.M."/>
        </authorList>
    </citation>
    <scope>NUCLEOTIDE SEQUENCE [LARGE SCALE GENOMIC DNA]</scope>
    <source>
        <strain evidence="4 5">Aroian</strain>
        <tissue evidence="4">Whole animal</tissue>
    </source>
</reference>
<name>A0ABR1ENR6_NECAM</name>
<dbReference type="EMBL" id="JAVFWL010000006">
    <property type="protein sequence ID" value="KAK6764309.1"/>
    <property type="molecule type" value="Genomic_DNA"/>
</dbReference>
<feature type="compositionally biased region" description="Basic and acidic residues" evidence="2">
    <location>
        <begin position="288"/>
        <end position="304"/>
    </location>
</feature>
<evidence type="ECO:0000256" key="2">
    <source>
        <dbReference type="SAM" id="MobiDB-lite"/>
    </source>
</evidence>
<gene>
    <name evidence="4" type="primary">Necator_chrX.g24744</name>
    <name evidence="4" type="ORF">RB195_024579</name>
</gene>
<dbReference type="Gene3D" id="3.30.420.10">
    <property type="entry name" value="Ribonuclease H-like superfamily/Ribonuclease H"/>
    <property type="match status" value="1"/>
</dbReference>
<dbReference type="InterPro" id="IPR036397">
    <property type="entry name" value="RNaseH_sf"/>
</dbReference>
<feature type="compositionally biased region" description="Acidic residues" evidence="2">
    <location>
        <begin position="305"/>
        <end position="316"/>
    </location>
</feature>
<protein>
    <recommendedName>
        <fullName evidence="3">Integrase catalytic domain-containing protein</fullName>
    </recommendedName>
</protein>
<dbReference type="InterPro" id="IPR001584">
    <property type="entry name" value="Integrase_cat-core"/>
</dbReference>